<protein>
    <submittedName>
        <fullName evidence="1">Uncharacterized protein</fullName>
    </submittedName>
</protein>
<organism evidence="1">
    <name type="scientific">Candidatus Methanophagaceae archaeon ANME-1 ERB6</name>
    <dbReference type="NCBI Taxonomy" id="2759912"/>
    <lineage>
        <taxon>Archaea</taxon>
        <taxon>Methanobacteriati</taxon>
        <taxon>Methanobacteriota</taxon>
        <taxon>Stenosarchaea group</taxon>
        <taxon>Methanomicrobia</taxon>
        <taxon>Candidatus Methanophagales</taxon>
        <taxon>Candidatus Methanophagaceae</taxon>
    </lineage>
</organism>
<dbReference type="AlphaFoldDB" id="A0A7G9YSC5"/>
<sequence length="68" mass="8044">MGTEALLKGIYHEVVEIRERLEVLEEILIPSEDISKEELEEIEKLKEESLSGEHVEWERLKRELNLDV</sequence>
<evidence type="ECO:0000313" key="1">
    <source>
        <dbReference type="EMBL" id="QNO50909.1"/>
    </source>
</evidence>
<proteinExistence type="predicted"/>
<accession>A0A7G9YSC5</accession>
<gene>
    <name evidence="1" type="ORF">LELLBOIK_00024</name>
</gene>
<reference evidence="1" key="1">
    <citation type="submission" date="2020-06" db="EMBL/GenBank/DDBJ databases">
        <title>Unique genomic features of the anaerobic methanotrophic archaea.</title>
        <authorList>
            <person name="Chadwick G.L."/>
            <person name="Skennerton C.T."/>
            <person name="Laso-Perez R."/>
            <person name="Leu A.O."/>
            <person name="Speth D.R."/>
            <person name="Yu H."/>
            <person name="Morgan-Lang C."/>
            <person name="Hatzenpichler R."/>
            <person name="Goudeau D."/>
            <person name="Malmstrom R."/>
            <person name="Brazelton W.J."/>
            <person name="Woyke T."/>
            <person name="Hallam S.J."/>
            <person name="Tyson G.W."/>
            <person name="Wegener G."/>
            <person name="Boetius A."/>
            <person name="Orphan V."/>
        </authorList>
    </citation>
    <scope>NUCLEOTIDE SEQUENCE</scope>
</reference>
<dbReference type="EMBL" id="MT631455">
    <property type="protein sequence ID" value="QNO50909.1"/>
    <property type="molecule type" value="Genomic_DNA"/>
</dbReference>
<name>A0A7G9YSC5_9EURY</name>